<evidence type="ECO:0000256" key="6">
    <source>
        <dbReference type="SAM" id="Phobius"/>
    </source>
</evidence>
<feature type="transmembrane region" description="Helical" evidence="6">
    <location>
        <begin position="260"/>
        <end position="280"/>
    </location>
</feature>
<dbReference type="CDD" id="cd13132">
    <property type="entry name" value="MATE_eukaryotic"/>
    <property type="match status" value="1"/>
</dbReference>
<feature type="transmembrane region" description="Helical" evidence="6">
    <location>
        <begin position="21"/>
        <end position="43"/>
    </location>
</feature>
<feature type="transmembrane region" description="Helical" evidence="6">
    <location>
        <begin position="171"/>
        <end position="190"/>
    </location>
</feature>
<keyword evidence="3 6" id="KW-0812">Transmembrane</keyword>
<dbReference type="GO" id="GO:0015297">
    <property type="term" value="F:antiporter activity"/>
    <property type="evidence" value="ECO:0007669"/>
    <property type="project" value="InterPro"/>
</dbReference>
<comment type="similarity">
    <text evidence="2">Belongs to the multi antimicrobial extrusion (MATE) (TC 2.A.66.1) family.</text>
</comment>
<keyword evidence="5 6" id="KW-0472">Membrane</keyword>
<dbReference type="eggNOG" id="KOG1347">
    <property type="taxonomic scope" value="Eukaryota"/>
</dbReference>
<evidence type="ECO:0000256" key="4">
    <source>
        <dbReference type="ARBA" id="ARBA00022989"/>
    </source>
</evidence>
<dbReference type="GO" id="GO:0016020">
    <property type="term" value="C:membrane"/>
    <property type="evidence" value="ECO:0007669"/>
    <property type="project" value="UniProtKB-SubCell"/>
</dbReference>
<dbReference type="Pfam" id="PF01554">
    <property type="entry name" value="MatE"/>
    <property type="match status" value="2"/>
</dbReference>
<feature type="transmembrane region" description="Helical" evidence="6">
    <location>
        <begin position="63"/>
        <end position="80"/>
    </location>
</feature>
<feature type="transmembrane region" description="Helical" evidence="6">
    <location>
        <begin position="292"/>
        <end position="313"/>
    </location>
</feature>
<sequence>MAGALETLCGQAYGAKQYRKLGTYTYCSVVALTFVCLPVSLLWIFEEKLLVLLGQDPSVSKQAGRYSIFLLPALFAYAVLKSLVRYLQTQGLTFAMLLSSCVALSLHIPLCWSLVYKFELGTAGAALSLGLSYWLCVMMLGIYIKCSSVCEKTRSSFTIDVFLSIREYMRFAVPSAIMACLTTTSLHYLISYGISAATSTRISNELGAGNPKAAQAAVYAGVILTVVEAVIVGVILFCCRSVLGYAYSNEKEVVDYMKEIAPLLSLSVVMDGLLAVLSGISRGSGWQHLGGYVNLAAYYLVGIPLALVLCFVLHLRGIGLWIGILTGSAVQVLLLALITSFTNWQKQAIETRERIFEQTRADNGSS</sequence>
<feature type="transmembrane region" description="Helical" evidence="6">
    <location>
        <begin position="92"/>
        <end position="115"/>
    </location>
</feature>
<evidence type="ECO:0000313" key="7">
    <source>
        <dbReference type="EMBL" id="EXC20548.1"/>
    </source>
</evidence>
<dbReference type="GO" id="GO:1990961">
    <property type="term" value="P:xenobiotic detoxification by transmembrane export across the plasma membrane"/>
    <property type="evidence" value="ECO:0007669"/>
    <property type="project" value="InterPro"/>
</dbReference>
<comment type="subcellular location">
    <subcellularLocation>
        <location evidence="1">Membrane</location>
        <topology evidence="1">Multi-pass membrane protein</topology>
    </subcellularLocation>
</comment>
<proteinExistence type="inferred from homology"/>
<dbReference type="PANTHER" id="PTHR11206">
    <property type="entry name" value="MULTIDRUG RESISTANCE PROTEIN"/>
    <property type="match status" value="1"/>
</dbReference>
<evidence type="ECO:0000256" key="3">
    <source>
        <dbReference type="ARBA" id="ARBA00022692"/>
    </source>
</evidence>
<organism evidence="7 8">
    <name type="scientific">Morus notabilis</name>
    <dbReference type="NCBI Taxonomy" id="981085"/>
    <lineage>
        <taxon>Eukaryota</taxon>
        <taxon>Viridiplantae</taxon>
        <taxon>Streptophyta</taxon>
        <taxon>Embryophyta</taxon>
        <taxon>Tracheophyta</taxon>
        <taxon>Spermatophyta</taxon>
        <taxon>Magnoliopsida</taxon>
        <taxon>eudicotyledons</taxon>
        <taxon>Gunneridae</taxon>
        <taxon>Pentapetalae</taxon>
        <taxon>rosids</taxon>
        <taxon>fabids</taxon>
        <taxon>Rosales</taxon>
        <taxon>Moraceae</taxon>
        <taxon>Moreae</taxon>
        <taxon>Morus</taxon>
    </lineage>
</organism>
<reference evidence="8" key="1">
    <citation type="submission" date="2013-01" db="EMBL/GenBank/DDBJ databases">
        <title>Draft Genome Sequence of a Mulberry Tree, Morus notabilis C.K. Schneid.</title>
        <authorList>
            <person name="He N."/>
            <person name="Zhao S."/>
        </authorList>
    </citation>
    <scope>NUCLEOTIDE SEQUENCE</scope>
</reference>
<feature type="transmembrane region" description="Helical" evidence="6">
    <location>
        <begin position="216"/>
        <end position="239"/>
    </location>
</feature>
<name>W9S0X3_9ROSA</name>
<evidence type="ECO:0000256" key="5">
    <source>
        <dbReference type="ARBA" id="ARBA00023136"/>
    </source>
</evidence>
<dbReference type="Proteomes" id="UP000030645">
    <property type="component" value="Unassembled WGS sequence"/>
</dbReference>
<dbReference type="GO" id="GO:0042910">
    <property type="term" value="F:xenobiotic transmembrane transporter activity"/>
    <property type="evidence" value="ECO:0007669"/>
    <property type="project" value="InterPro"/>
</dbReference>
<evidence type="ECO:0000313" key="8">
    <source>
        <dbReference type="Proteomes" id="UP000030645"/>
    </source>
</evidence>
<dbReference type="STRING" id="981085.W9S0X3"/>
<dbReference type="AlphaFoldDB" id="W9S0X3"/>
<evidence type="ECO:0000256" key="1">
    <source>
        <dbReference type="ARBA" id="ARBA00004141"/>
    </source>
</evidence>
<keyword evidence="4 6" id="KW-1133">Transmembrane helix</keyword>
<keyword evidence="8" id="KW-1185">Reference proteome</keyword>
<evidence type="ECO:0000256" key="2">
    <source>
        <dbReference type="ARBA" id="ARBA00010199"/>
    </source>
</evidence>
<dbReference type="InterPro" id="IPR002528">
    <property type="entry name" value="MATE_fam"/>
</dbReference>
<feature type="transmembrane region" description="Helical" evidence="6">
    <location>
        <begin position="121"/>
        <end position="144"/>
    </location>
</feature>
<dbReference type="InterPro" id="IPR045069">
    <property type="entry name" value="MATE_euk"/>
</dbReference>
<feature type="transmembrane region" description="Helical" evidence="6">
    <location>
        <begin position="320"/>
        <end position="344"/>
    </location>
</feature>
<dbReference type="EMBL" id="KE345919">
    <property type="protein sequence ID" value="EXC20548.1"/>
    <property type="molecule type" value="Genomic_DNA"/>
</dbReference>
<gene>
    <name evidence="7" type="ORF">L484_027103</name>
</gene>
<accession>W9S0X3</accession>
<protein>
    <submittedName>
        <fullName evidence="7">MATE efflux family protein 9</fullName>
    </submittedName>
</protein>